<dbReference type="Gene3D" id="3.30.40.10">
    <property type="entry name" value="Zinc/RING finger domain, C3HC4 (zinc finger)"/>
    <property type="match status" value="1"/>
</dbReference>
<dbReference type="InterPro" id="IPR000315">
    <property type="entry name" value="Znf_B-box"/>
</dbReference>
<dbReference type="PROSITE" id="PS50089">
    <property type="entry name" value="ZF_RING_2"/>
    <property type="match status" value="1"/>
</dbReference>
<dbReference type="PROSITE" id="PS00518">
    <property type="entry name" value="ZF_RING_1"/>
    <property type="match status" value="1"/>
</dbReference>
<dbReference type="PRINTS" id="PR01407">
    <property type="entry name" value="BUTYPHLNCDUF"/>
</dbReference>
<dbReference type="SMART" id="SM00336">
    <property type="entry name" value="BBOX"/>
    <property type="match status" value="1"/>
</dbReference>
<dbReference type="InterPro" id="IPR003879">
    <property type="entry name" value="Butyrophylin_SPRY"/>
</dbReference>
<dbReference type="GO" id="GO:0008270">
    <property type="term" value="F:zinc ion binding"/>
    <property type="evidence" value="ECO:0007669"/>
    <property type="project" value="UniProtKB-KW"/>
</dbReference>
<keyword evidence="3" id="KW-0862">Zinc</keyword>
<evidence type="ECO:0000259" key="7">
    <source>
        <dbReference type="PROSITE" id="PS50119"/>
    </source>
</evidence>
<dbReference type="InterPro" id="IPR017907">
    <property type="entry name" value="Znf_RING_CS"/>
</dbReference>
<dbReference type="InterPro" id="IPR043136">
    <property type="entry name" value="B30.2/SPRY_sf"/>
</dbReference>
<feature type="coiled-coil region" evidence="5">
    <location>
        <begin position="180"/>
        <end position="225"/>
    </location>
</feature>
<dbReference type="EMBL" id="OY660865">
    <property type="protein sequence ID" value="CAJ1051890.1"/>
    <property type="molecule type" value="Genomic_DNA"/>
</dbReference>
<evidence type="ECO:0000256" key="1">
    <source>
        <dbReference type="ARBA" id="ARBA00022723"/>
    </source>
</evidence>
<evidence type="ECO:0000256" key="2">
    <source>
        <dbReference type="ARBA" id="ARBA00022771"/>
    </source>
</evidence>
<proteinExistence type="predicted"/>
<dbReference type="InterPro" id="IPR006574">
    <property type="entry name" value="PRY"/>
</dbReference>
<sequence length="463" mass="52936">MASKLVEGLCCPVCTNIYTEPVILSCSHSFCKGCLQRWWTLKDTLACPVCRRRSSKDHPKVNLALMNLCETFLSERDAEDLCSLHSEKLKLVCLDHQQPVCLICKDSEIHANHTFRPINEAAEQHKKKLQETVKPLTEKLEVFKGLKGDFVQAEQHIKTQAQCTEMRIKEEFRKFHHFLIMEEEARLAALRREEEQKSQRMKEEISALSREIDDLSDTVTAAEDQLRAEDIPFLKNYKSAVERVQQRPPLKDPQLPIGALIDQAKHLGNLGVKIWTRMKDLLSYSPVILDPNTSHPNLTLSDDLTCVSLEEEEKQHPDNPERFDLLVSVVGSEGFDSGTHSWDVYVGDSINWTLGVIAESFKRKGDVLTGHWRIGLGSGQYSVRSSPNPEIVIMVQGKLQRVRVSLDWDRGTLSFSDPDGNRLIHTFKYRFTERLFPFFNTEDKLPLKILQLKMGVKINKSSL</sequence>
<dbReference type="InterPro" id="IPR013320">
    <property type="entry name" value="ConA-like_dom_sf"/>
</dbReference>
<name>A0AAV1ET78_XYRNO</name>
<reference evidence="9" key="1">
    <citation type="submission" date="2023-08" db="EMBL/GenBank/DDBJ databases">
        <authorList>
            <person name="Alioto T."/>
            <person name="Alioto T."/>
            <person name="Gomez Garrido J."/>
        </authorList>
    </citation>
    <scope>NUCLEOTIDE SEQUENCE</scope>
</reference>
<keyword evidence="5" id="KW-0175">Coiled coil</keyword>
<dbReference type="PANTHER" id="PTHR24103">
    <property type="entry name" value="E3 UBIQUITIN-PROTEIN LIGASE TRIM"/>
    <property type="match status" value="1"/>
</dbReference>
<dbReference type="SUPFAM" id="SSF57850">
    <property type="entry name" value="RING/U-box"/>
    <property type="match status" value="1"/>
</dbReference>
<dbReference type="SMART" id="SM00449">
    <property type="entry name" value="SPRY"/>
    <property type="match status" value="1"/>
</dbReference>
<keyword evidence="2 4" id="KW-0863">Zinc-finger</keyword>
<dbReference type="PROSITE" id="PS50188">
    <property type="entry name" value="B302_SPRY"/>
    <property type="match status" value="1"/>
</dbReference>
<evidence type="ECO:0000256" key="5">
    <source>
        <dbReference type="SAM" id="Coils"/>
    </source>
</evidence>
<dbReference type="InterPro" id="IPR001841">
    <property type="entry name" value="Znf_RING"/>
</dbReference>
<dbReference type="Gene3D" id="3.30.160.60">
    <property type="entry name" value="Classic Zinc Finger"/>
    <property type="match status" value="1"/>
</dbReference>
<dbReference type="SMART" id="SM00184">
    <property type="entry name" value="RING"/>
    <property type="match status" value="1"/>
</dbReference>
<evidence type="ECO:0000259" key="6">
    <source>
        <dbReference type="PROSITE" id="PS50089"/>
    </source>
</evidence>
<dbReference type="Pfam" id="PF00643">
    <property type="entry name" value="zf-B_box"/>
    <property type="match status" value="1"/>
</dbReference>
<dbReference type="Pfam" id="PF13445">
    <property type="entry name" value="zf-RING_UBOX"/>
    <property type="match status" value="1"/>
</dbReference>
<dbReference type="InterPro" id="IPR050143">
    <property type="entry name" value="TRIM/RBCC"/>
</dbReference>
<dbReference type="Pfam" id="PF13765">
    <property type="entry name" value="PRY"/>
    <property type="match status" value="1"/>
</dbReference>
<dbReference type="InterPro" id="IPR001870">
    <property type="entry name" value="B30.2/SPRY"/>
</dbReference>
<protein>
    <submittedName>
        <fullName evidence="9">Zinc-binding protein A33-like</fullName>
    </submittedName>
</protein>
<dbReference type="InterPro" id="IPR027370">
    <property type="entry name" value="Znf-RING_euk"/>
</dbReference>
<evidence type="ECO:0000259" key="8">
    <source>
        <dbReference type="PROSITE" id="PS50188"/>
    </source>
</evidence>
<feature type="domain" description="RING-type" evidence="6">
    <location>
        <begin position="11"/>
        <end position="51"/>
    </location>
</feature>
<accession>A0AAV1ET78</accession>
<dbReference type="Pfam" id="PF00622">
    <property type="entry name" value="SPRY"/>
    <property type="match status" value="1"/>
</dbReference>
<organism evidence="9 10">
    <name type="scientific">Xyrichtys novacula</name>
    <name type="common">Pearly razorfish</name>
    <name type="synonym">Hemipteronotus novacula</name>
    <dbReference type="NCBI Taxonomy" id="13765"/>
    <lineage>
        <taxon>Eukaryota</taxon>
        <taxon>Metazoa</taxon>
        <taxon>Chordata</taxon>
        <taxon>Craniata</taxon>
        <taxon>Vertebrata</taxon>
        <taxon>Euteleostomi</taxon>
        <taxon>Actinopterygii</taxon>
        <taxon>Neopterygii</taxon>
        <taxon>Teleostei</taxon>
        <taxon>Neoteleostei</taxon>
        <taxon>Acanthomorphata</taxon>
        <taxon>Eupercaria</taxon>
        <taxon>Labriformes</taxon>
        <taxon>Labridae</taxon>
        <taxon>Xyrichtys</taxon>
    </lineage>
</organism>
<dbReference type="SUPFAM" id="SSF57845">
    <property type="entry name" value="B-box zinc-binding domain"/>
    <property type="match status" value="1"/>
</dbReference>
<evidence type="ECO:0000256" key="4">
    <source>
        <dbReference type="PROSITE-ProRule" id="PRU00024"/>
    </source>
</evidence>
<evidence type="ECO:0000256" key="3">
    <source>
        <dbReference type="ARBA" id="ARBA00022833"/>
    </source>
</evidence>
<keyword evidence="10" id="KW-1185">Reference proteome</keyword>
<dbReference type="Proteomes" id="UP001178508">
    <property type="component" value="Chromosome 2"/>
</dbReference>
<feature type="domain" description="B box-type" evidence="7">
    <location>
        <begin position="77"/>
        <end position="118"/>
    </location>
</feature>
<keyword evidence="1" id="KW-0479">Metal-binding</keyword>
<dbReference type="SUPFAM" id="SSF49899">
    <property type="entry name" value="Concanavalin A-like lectins/glucanases"/>
    <property type="match status" value="1"/>
</dbReference>
<feature type="domain" description="B30.2/SPRY" evidence="8">
    <location>
        <begin position="267"/>
        <end position="459"/>
    </location>
</feature>
<dbReference type="AlphaFoldDB" id="A0AAV1ET78"/>
<dbReference type="CDD" id="cd12893">
    <property type="entry name" value="SPRY_PRY_TRIM35"/>
    <property type="match status" value="1"/>
</dbReference>
<dbReference type="Gene3D" id="2.60.120.920">
    <property type="match status" value="1"/>
</dbReference>
<dbReference type="PROSITE" id="PS50119">
    <property type="entry name" value="ZF_BBOX"/>
    <property type="match status" value="1"/>
</dbReference>
<evidence type="ECO:0000313" key="9">
    <source>
        <dbReference type="EMBL" id="CAJ1051890.1"/>
    </source>
</evidence>
<dbReference type="InterPro" id="IPR013083">
    <property type="entry name" value="Znf_RING/FYVE/PHD"/>
</dbReference>
<dbReference type="SMART" id="SM00589">
    <property type="entry name" value="PRY"/>
    <property type="match status" value="1"/>
</dbReference>
<gene>
    <name evidence="9" type="ORF">XNOV1_A022714</name>
</gene>
<dbReference type="InterPro" id="IPR003877">
    <property type="entry name" value="SPRY_dom"/>
</dbReference>
<evidence type="ECO:0000313" key="10">
    <source>
        <dbReference type="Proteomes" id="UP001178508"/>
    </source>
</evidence>